<proteinExistence type="predicted"/>
<dbReference type="InterPro" id="IPR036412">
    <property type="entry name" value="HAD-like_sf"/>
</dbReference>
<dbReference type="InterPro" id="IPR023214">
    <property type="entry name" value="HAD_sf"/>
</dbReference>
<organism evidence="1 2">
    <name type="scientific">candidate division WS6 bacterium OLB20</name>
    <dbReference type="NCBI Taxonomy" id="1617426"/>
    <lineage>
        <taxon>Bacteria</taxon>
        <taxon>Candidatus Dojkabacteria</taxon>
    </lineage>
</organism>
<dbReference type="PANTHER" id="PTHR35134">
    <property type="entry name" value="NUCLEOTIDASE YQFW-RELATED"/>
    <property type="match status" value="1"/>
</dbReference>
<sequence length="224" mass="25118">MLSDITSLHSSLKQSGTRGIALDIDETLSHTVLYWFSRMQTLFGNPEDLSVEDMIRKYRYSYHVPYWQTPEVDEWIAVQLHSNQVQEELPVIKGATEGVNKINETIPVVAYLTARPDSVQDGTRTWLTMHGFPEVPLITRPPYVVPQQGNTWKAAVLSHIQDHVVGIIDDNPGLVEKLDEAYTGTVFLYDYSDTVNSSAEVISCKNWDAVVDAVISKYSGSGKT</sequence>
<evidence type="ECO:0000313" key="1">
    <source>
        <dbReference type="EMBL" id="KXK27374.1"/>
    </source>
</evidence>
<dbReference type="STRING" id="1617426.TR69_WS6001000250"/>
<reference evidence="1 2" key="1">
    <citation type="submission" date="2015-02" db="EMBL/GenBank/DDBJ databases">
        <title>Improved understanding of the partial-nitritation anammox process through 23 genomes representing the majority of the microbial community.</title>
        <authorList>
            <person name="Speth D.R."/>
            <person name="In T Zandt M."/>
            <person name="Guerrero Cruz S."/>
            <person name="Jetten M.S."/>
            <person name="Dutilh B.E."/>
        </authorList>
    </citation>
    <scope>NUCLEOTIDE SEQUENCE [LARGE SCALE GENOMIC DNA]</scope>
    <source>
        <strain evidence="1">OLB20</strain>
    </source>
</reference>
<dbReference type="PANTHER" id="PTHR35134:SF2">
    <property type="entry name" value="NUCLEOTIDASE YQFW-RELATED"/>
    <property type="match status" value="1"/>
</dbReference>
<evidence type="ECO:0008006" key="3">
    <source>
        <dbReference type="Google" id="ProtNLM"/>
    </source>
</evidence>
<accession>A0A136M0E8</accession>
<comment type="caution">
    <text evidence="1">The sequence shown here is derived from an EMBL/GenBank/DDBJ whole genome shotgun (WGS) entry which is preliminary data.</text>
</comment>
<dbReference type="Gene3D" id="3.40.50.1000">
    <property type="entry name" value="HAD superfamily/HAD-like"/>
    <property type="match status" value="1"/>
</dbReference>
<dbReference type="InterPro" id="IPR052419">
    <property type="entry name" value="5_3-deoxyribonucleotidase-like"/>
</dbReference>
<gene>
    <name evidence="1" type="ORF">TR69_WS6001000250</name>
</gene>
<dbReference type="SUPFAM" id="SSF56784">
    <property type="entry name" value="HAD-like"/>
    <property type="match status" value="1"/>
</dbReference>
<protein>
    <recommendedName>
        <fullName evidence="3">5' nucleotidase, deoxy (Pyrimidine), cytosolic type C protein (NT5C)</fullName>
    </recommendedName>
</protein>
<dbReference type="Proteomes" id="UP000070457">
    <property type="component" value="Unassembled WGS sequence"/>
</dbReference>
<name>A0A136M0E8_9BACT</name>
<dbReference type="EMBL" id="JYNZ01000002">
    <property type="protein sequence ID" value="KXK27374.1"/>
    <property type="molecule type" value="Genomic_DNA"/>
</dbReference>
<dbReference type="AlphaFoldDB" id="A0A136M0E8"/>
<evidence type="ECO:0000313" key="2">
    <source>
        <dbReference type="Proteomes" id="UP000070457"/>
    </source>
</evidence>